<dbReference type="PhylomeDB" id="A0A068VIY3"/>
<feature type="binding site" evidence="11">
    <location>
        <position position="116"/>
    </location>
    <ligand>
        <name>Ca(2+)</name>
        <dbReference type="ChEBI" id="CHEBI:29108"/>
        <label>2</label>
    </ligand>
</feature>
<keyword evidence="4" id="KW-0349">Heme</keyword>
<keyword evidence="8 11" id="KW-0408">Iron</keyword>
<feature type="binding site" evidence="10">
    <location>
        <position position="85"/>
    </location>
    <ligand>
        <name>substrate</name>
    </ligand>
</feature>
<evidence type="ECO:0000256" key="13">
    <source>
        <dbReference type="RuleBase" id="RU004241"/>
    </source>
</evidence>
<evidence type="ECO:0000256" key="5">
    <source>
        <dbReference type="ARBA" id="ARBA00022723"/>
    </source>
</evidence>
<evidence type="ECO:0000256" key="10">
    <source>
        <dbReference type="PIRSR" id="PIRSR600823-2"/>
    </source>
</evidence>
<feature type="domain" description="Plant heme peroxidase family profile" evidence="15">
    <location>
        <begin position="54"/>
        <end position="245"/>
    </location>
</feature>
<evidence type="ECO:0000256" key="6">
    <source>
        <dbReference type="ARBA" id="ARBA00022837"/>
    </source>
</evidence>
<dbReference type="PROSITE" id="PS50873">
    <property type="entry name" value="PEROXIDASE_4"/>
    <property type="match status" value="1"/>
</dbReference>
<evidence type="ECO:0000256" key="9">
    <source>
        <dbReference type="ARBA" id="ARBA00023157"/>
    </source>
</evidence>
<dbReference type="FunFam" id="1.10.420.10:FF:000001">
    <property type="entry name" value="Peroxidase"/>
    <property type="match status" value="1"/>
</dbReference>
<dbReference type="STRING" id="49390.A0A068VIY3"/>
<feature type="transmembrane region" description="Helical" evidence="14">
    <location>
        <begin position="6"/>
        <end position="25"/>
    </location>
</feature>
<evidence type="ECO:0000313" key="16">
    <source>
        <dbReference type="EMBL" id="CDP20656.1"/>
    </source>
</evidence>
<keyword evidence="7" id="KW-0560">Oxidoreductase</keyword>
<comment type="cofactor">
    <cofactor evidence="11">
        <name>Ca(2+)</name>
        <dbReference type="ChEBI" id="CHEBI:29108"/>
    </cofactor>
    <text evidence="11">Binds 2 calcium ions per subunit.</text>
</comment>
<organism evidence="16 17">
    <name type="scientific">Coffea canephora</name>
    <name type="common">Robusta coffee</name>
    <dbReference type="NCBI Taxonomy" id="49390"/>
    <lineage>
        <taxon>Eukaryota</taxon>
        <taxon>Viridiplantae</taxon>
        <taxon>Streptophyta</taxon>
        <taxon>Embryophyta</taxon>
        <taxon>Tracheophyta</taxon>
        <taxon>Spermatophyta</taxon>
        <taxon>Magnoliopsida</taxon>
        <taxon>eudicotyledons</taxon>
        <taxon>Gunneridae</taxon>
        <taxon>Pentapetalae</taxon>
        <taxon>asterids</taxon>
        <taxon>lamiids</taxon>
        <taxon>Gentianales</taxon>
        <taxon>Rubiaceae</taxon>
        <taxon>Ixoroideae</taxon>
        <taxon>Gardenieae complex</taxon>
        <taxon>Bertiereae - Coffeeae clade</taxon>
        <taxon>Coffeeae</taxon>
        <taxon>Coffea</taxon>
    </lineage>
</organism>
<evidence type="ECO:0000256" key="3">
    <source>
        <dbReference type="ARBA" id="ARBA00022559"/>
    </source>
</evidence>
<evidence type="ECO:0000256" key="14">
    <source>
        <dbReference type="SAM" id="Phobius"/>
    </source>
</evidence>
<accession>A0A068VIY3</accession>
<evidence type="ECO:0000256" key="2">
    <source>
        <dbReference type="ARBA" id="ARBA00012313"/>
    </source>
</evidence>
<dbReference type="SUPFAM" id="SSF48113">
    <property type="entry name" value="Heme-dependent peroxidases"/>
    <property type="match status" value="1"/>
</dbReference>
<dbReference type="GO" id="GO:0006979">
    <property type="term" value="P:response to oxidative stress"/>
    <property type="evidence" value="ECO:0007669"/>
    <property type="project" value="InterPro"/>
</dbReference>
<dbReference type="InterPro" id="IPR010255">
    <property type="entry name" value="Haem_peroxidase_sf"/>
</dbReference>
<keyword evidence="14" id="KW-0812">Transmembrane</keyword>
<evidence type="ECO:0000256" key="8">
    <source>
        <dbReference type="ARBA" id="ARBA00023004"/>
    </source>
</evidence>
<dbReference type="Gene3D" id="1.10.520.10">
    <property type="match status" value="1"/>
</dbReference>
<dbReference type="Proteomes" id="UP000295252">
    <property type="component" value="Unassembled WGS sequence"/>
</dbReference>
<comment type="similarity">
    <text evidence="13">Belongs to the peroxidase family.</text>
</comment>
<reference evidence="17" key="1">
    <citation type="journal article" date="2014" name="Science">
        <title>The coffee genome provides insight into the convergent evolution of caffeine biosynthesis.</title>
        <authorList>
            <person name="Denoeud F."/>
            <person name="Carretero-Paulet L."/>
            <person name="Dereeper A."/>
            <person name="Droc G."/>
            <person name="Guyot R."/>
            <person name="Pietrella M."/>
            <person name="Zheng C."/>
            <person name="Alberti A."/>
            <person name="Anthony F."/>
            <person name="Aprea G."/>
            <person name="Aury J.M."/>
            <person name="Bento P."/>
            <person name="Bernard M."/>
            <person name="Bocs S."/>
            <person name="Campa C."/>
            <person name="Cenci A."/>
            <person name="Combes M.C."/>
            <person name="Crouzillat D."/>
            <person name="Da Silva C."/>
            <person name="Daddiego L."/>
            <person name="De Bellis F."/>
            <person name="Dussert S."/>
            <person name="Garsmeur O."/>
            <person name="Gayraud T."/>
            <person name="Guignon V."/>
            <person name="Jahn K."/>
            <person name="Jamilloux V."/>
            <person name="Joet T."/>
            <person name="Labadie K."/>
            <person name="Lan T."/>
            <person name="Leclercq J."/>
            <person name="Lepelley M."/>
            <person name="Leroy T."/>
            <person name="Li L.T."/>
            <person name="Librado P."/>
            <person name="Lopez L."/>
            <person name="Munoz A."/>
            <person name="Noel B."/>
            <person name="Pallavicini A."/>
            <person name="Perrotta G."/>
            <person name="Poncet V."/>
            <person name="Pot D."/>
            <person name="Priyono X."/>
            <person name="Rigoreau M."/>
            <person name="Rouard M."/>
            <person name="Rozas J."/>
            <person name="Tranchant-Dubreuil C."/>
            <person name="VanBuren R."/>
            <person name="Zhang Q."/>
            <person name="Andrade A.C."/>
            <person name="Argout X."/>
            <person name="Bertrand B."/>
            <person name="de Kochko A."/>
            <person name="Graziosi G."/>
            <person name="Henry R.J."/>
            <person name="Jayarama X."/>
            <person name="Ming R."/>
            <person name="Nagai C."/>
            <person name="Rounsley S."/>
            <person name="Sankoff D."/>
            <person name="Giuliano G."/>
            <person name="Albert V.A."/>
            <person name="Wincker P."/>
            <person name="Lashermes P."/>
        </authorList>
    </citation>
    <scope>NUCLEOTIDE SEQUENCE [LARGE SCALE GENOMIC DNA]</scope>
    <source>
        <strain evidence="17">cv. DH200-94</strain>
    </source>
</reference>
<gene>
    <name evidence="16" type="ORF">GSCOC_T00002179001</name>
</gene>
<dbReference type="EMBL" id="HG740572">
    <property type="protein sequence ID" value="CDP20656.1"/>
    <property type="molecule type" value="Genomic_DNA"/>
</dbReference>
<dbReference type="InterPro" id="IPR002016">
    <property type="entry name" value="Haem_peroxidase"/>
</dbReference>
<evidence type="ECO:0000256" key="11">
    <source>
        <dbReference type="PIRSR" id="PIRSR600823-3"/>
    </source>
</evidence>
<feature type="binding site" evidence="11">
    <location>
        <position position="174"/>
    </location>
    <ligand>
        <name>Ca(2+)</name>
        <dbReference type="ChEBI" id="CHEBI:29108"/>
        <label>2</label>
    </ligand>
</feature>
<comment type="cofactor">
    <cofactor evidence="11">
        <name>heme b</name>
        <dbReference type="ChEBI" id="CHEBI:60344"/>
    </cofactor>
    <text evidence="11">Binds 1 heme b (iron(II)-protoporphyrin IX) group per subunit.</text>
</comment>
<keyword evidence="3" id="KW-0575">Peroxidase</keyword>
<dbReference type="PRINTS" id="PR00461">
    <property type="entry name" value="PLPEROXIDASE"/>
</dbReference>
<dbReference type="Gene3D" id="1.10.420.10">
    <property type="entry name" value="Peroxidase, domain 2"/>
    <property type="match status" value="1"/>
</dbReference>
<dbReference type="GO" id="GO:0046872">
    <property type="term" value="F:metal ion binding"/>
    <property type="evidence" value="ECO:0007669"/>
    <property type="project" value="UniProtKB-KW"/>
</dbReference>
<dbReference type="PANTHER" id="PTHR31235">
    <property type="entry name" value="PEROXIDASE 25-RELATED"/>
    <property type="match status" value="1"/>
</dbReference>
<name>A0A068VIY3_COFCA</name>
<proteinExistence type="inferred from homology"/>
<dbReference type="OrthoDB" id="2113341at2759"/>
<sequence length="245" mass="27705">MTTGSFCLSYISVYFGLFILFLTKLQRETLYRLSVSYFVEVINFLELIMICKCIYLQLNGPFWIVPLGRRDERVSLLNEALSNLPPPFANIARLKASFAAKGWNTKELVYKRRGHTIGNAHCFVFSSRLYNFTGKGDKDPSSDPKYIPFLKKKCKPGDVTTLVEMTPGTFKSFDEAYCYTLITKRRGHLQSGAALLDDRQTRAHVKLQATAHGSTFFKDFAACTVKLSKVGVSQERLVKLGDIVL</sequence>
<keyword evidence="9 12" id="KW-1015">Disulfide bond</keyword>
<comment type="catalytic activity">
    <reaction evidence="1">
        <text>2 a phenolic donor + H2O2 = 2 a phenolic radical donor + 2 H2O</text>
        <dbReference type="Rhea" id="RHEA:56136"/>
        <dbReference type="ChEBI" id="CHEBI:15377"/>
        <dbReference type="ChEBI" id="CHEBI:16240"/>
        <dbReference type="ChEBI" id="CHEBI:139520"/>
        <dbReference type="ChEBI" id="CHEBI:139521"/>
        <dbReference type="EC" id="1.11.1.7"/>
    </reaction>
</comment>
<protein>
    <recommendedName>
        <fullName evidence="2">peroxidase</fullName>
        <ecNumber evidence="2">1.11.1.7</ecNumber>
    </recommendedName>
</protein>
<dbReference type="PRINTS" id="PR00458">
    <property type="entry name" value="PEROXIDASE"/>
</dbReference>
<dbReference type="Gramene" id="CDP20656">
    <property type="protein sequence ID" value="CDP20656"/>
    <property type="gene ID" value="GSCOC_T00002179001"/>
</dbReference>
<keyword evidence="6 11" id="KW-0106">Calcium</keyword>
<feature type="disulfide bond" evidence="12">
    <location>
        <begin position="122"/>
        <end position="154"/>
    </location>
</feature>
<dbReference type="Pfam" id="PF00141">
    <property type="entry name" value="peroxidase"/>
    <property type="match status" value="1"/>
</dbReference>
<keyword evidence="5 11" id="KW-0479">Metal-binding</keyword>
<evidence type="ECO:0000256" key="4">
    <source>
        <dbReference type="ARBA" id="ARBA00022617"/>
    </source>
</evidence>
<evidence type="ECO:0000259" key="15">
    <source>
        <dbReference type="PROSITE" id="PS50873"/>
    </source>
</evidence>
<dbReference type="InParanoid" id="A0A068VIY3"/>
<feature type="binding site" description="axial binding residue" evidence="11">
    <location>
        <position position="115"/>
    </location>
    <ligand>
        <name>heme b</name>
        <dbReference type="ChEBI" id="CHEBI:60344"/>
    </ligand>
    <ligandPart>
        <name>Fe</name>
        <dbReference type="ChEBI" id="CHEBI:18248"/>
    </ligandPart>
</feature>
<dbReference type="EC" id="1.11.1.7" evidence="2"/>
<dbReference type="OMA" id="LELIMIC"/>
<keyword evidence="17" id="KW-1185">Reference proteome</keyword>
<evidence type="ECO:0000313" key="17">
    <source>
        <dbReference type="Proteomes" id="UP000295252"/>
    </source>
</evidence>
<dbReference type="GO" id="GO:0140825">
    <property type="term" value="F:lactoperoxidase activity"/>
    <property type="evidence" value="ECO:0007669"/>
    <property type="project" value="UniProtKB-EC"/>
</dbReference>
<dbReference type="GO" id="GO:0020037">
    <property type="term" value="F:heme binding"/>
    <property type="evidence" value="ECO:0007669"/>
    <property type="project" value="InterPro"/>
</dbReference>
<dbReference type="InterPro" id="IPR000823">
    <property type="entry name" value="Peroxidase_pln"/>
</dbReference>
<evidence type="ECO:0000256" key="12">
    <source>
        <dbReference type="PIRSR" id="PIRSR600823-5"/>
    </source>
</evidence>
<dbReference type="AlphaFoldDB" id="A0A068VIY3"/>
<evidence type="ECO:0000256" key="1">
    <source>
        <dbReference type="ARBA" id="ARBA00000189"/>
    </source>
</evidence>
<keyword evidence="14" id="KW-0472">Membrane</keyword>
<evidence type="ECO:0000256" key="7">
    <source>
        <dbReference type="ARBA" id="ARBA00023002"/>
    </source>
</evidence>
<feature type="binding site" evidence="11">
    <location>
        <position position="169"/>
    </location>
    <ligand>
        <name>Ca(2+)</name>
        <dbReference type="ChEBI" id="CHEBI:29108"/>
        <label>2</label>
    </ligand>
</feature>
<keyword evidence="14" id="KW-1133">Transmembrane helix</keyword>